<keyword evidence="5" id="KW-1185">Reference proteome</keyword>
<dbReference type="Pfam" id="PF16344">
    <property type="entry name" value="FecR_C"/>
    <property type="match status" value="1"/>
</dbReference>
<evidence type="ECO:0000313" key="4">
    <source>
        <dbReference type="EMBL" id="QEC74011.1"/>
    </source>
</evidence>
<keyword evidence="1" id="KW-0472">Membrane</keyword>
<dbReference type="Gene3D" id="2.60.120.1440">
    <property type="match status" value="1"/>
</dbReference>
<dbReference type="OrthoDB" id="629393at2"/>
<evidence type="ECO:0000256" key="1">
    <source>
        <dbReference type="SAM" id="Phobius"/>
    </source>
</evidence>
<dbReference type="PANTHER" id="PTHR30273:SF2">
    <property type="entry name" value="PROTEIN FECR"/>
    <property type="match status" value="1"/>
</dbReference>
<dbReference type="KEGG" id="agi:FSB73_22405"/>
<keyword evidence="1" id="KW-1133">Transmembrane helix</keyword>
<accession>A0A5B8VSC2</accession>
<evidence type="ECO:0000259" key="3">
    <source>
        <dbReference type="Pfam" id="PF16344"/>
    </source>
</evidence>
<protein>
    <submittedName>
        <fullName evidence="4">FecR family protein</fullName>
    </submittedName>
</protein>
<dbReference type="EMBL" id="CP042434">
    <property type="protein sequence ID" value="QEC74011.1"/>
    <property type="molecule type" value="Genomic_DNA"/>
</dbReference>
<reference evidence="4 5" key="1">
    <citation type="journal article" date="2017" name="Int. J. Syst. Evol. Microbiol.">
        <title>Arachidicoccus ginsenosidivorans sp. nov., with ginsenoside-converting activity isolated from ginseng cultivating soil.</title>
        <authorList>
            <person name="Siddiqi M.Z."/>
            <person name="Aslam Z."/>
            <person name="Im W.T."/>
        </authorList>
    </citation>
    <scope>NUCLEOTIDE SEQUENCE [LARGE SCALE GENOMIC DNA]</scope>
    <source>
        <strain evidence="4 5">Gsoil 809</strain>
    </source>
</reference>
<dbReference type="Pfam" id="PF04773">
    <property type="entry name" value="FecR"/>
    <property type="match status" value="1"/>
</dbReference>
<evidence type="ECO:0000259" key="2">
    <source>
        <dbReference type="Pfam" id="PF04773"/>
    </source>
</evidence>
<organism evidence="4 5">
    <name type="scientific">Arachidicoccus ginsenosidivorans</name>
    <dbReference type="NCBI Taxonomy" id="496057"/>
    <lineage>
        <taxon>Bacteria</taxon>
        <taxon>Pseudomonadati</taxon>
        <taxon>Bacteroidota</taxon>
        <taxon>Chitinophagia</taxon>
        <taxon>Chitinophagales</taxon>
        <taxon>Chitinophagaceae</taxon>
        <taxon>Arachidicoccus</taxon>
    </lineage>
</organism>
<dbReference type="Proteomes" id="UP000321291">
    <property type="component" value="Chromosome"/>
</dbReference>
<dbReference type="GO" id="GO:0016989">
    <property type="term" value="F:sigma factor antagonist activity"/>
    <property type="evidence" value="ECO:0007669"/>
    <property type="project" value="TreeGrafter"/>
</dbReference>
<dbReference type="InterPro" id="IPR032508">
    <property type="entry name" value="FecR_C"/>
</dbReference>
<sequence>MEKEEIIQLLERISDGVASENEIRQYNDWCNEFQIDGVSNVDFEKIKASMLAEIENKIHPQPRAVRSIVWPRIAVAASIICVLLLGGYLFNHQSKNQLVLTKKSEVAPGGNKAVLTLADGKTIVLNSLANGSLGAQAGSNISKPENGVLVYSAAKAEPKAVQYNTLRTPRGGKYKVVLSDGTIVWLNAASSITYPTAFNGNTRTVSITGEAYFEVIHDQAKPFTVSVMGQTIEDLGTKFDINAYGDEPVVKTTLVHGSVRVTKGSHHVLLRPGQQAVVSNYKDQITVQNVNTENEVAWVSGFMSLDNIAVKELMNRLSRWYNIDIVYSGNVPENKISGMISRKANLSDVLSVLEASGIHTRLEGKKIIVLPN</sequence>
<dbReference type="Gene3D" id="3.55.50.30">
    <property type="match status" value="1"/>
</dbReference>
<dbReference type="PANTHER" id="PTHR30273">
    <property type="entry name" value="PERIPLASMIC SIGNAL SENSOR AND SIGMA FACTOR ACTIVATOR FECR-RELATED"/>
    <property type="match status" value="1"/>
</dbReference>
<proteinExistence type="predicted"/>
<keyword evidence="1" id="KW-0812">Transmembrane</keyword>
<evidence type="ECO:0000313" key="5">
    <source>
        <dbReference type="Proteomes" id="UP000321291"/>
    </source>
</evidence>
<dbReference type="RefSeq" id="WP_146787532.1">
    <property type="nucleotide sequence ID" value="NZ_CP042434.1"/>
</dbReference>
<gene>
    <name evidence="4" type="ORF">FSB73_22405</name>
</gene>
<dbReference type="PIRSF" id="PIRSF018266">
    <property type="entry name" value="FecR"/>
    <property type="match status" value="1"/>
</dbReference>
<name>A0A5B8VSC2_9BACT</name>
<dbReference type="InterPro" id="IPR006860">
    <property type="entry name" value="FecR"/>
</dbReference>
<feature type="domain" description="FecR protein" evidence="2">
    <location>
        <begin position="165"/>
        <end position="260"/>
    </location>
</feature>
<dbReference type="InterPro" id="IPR012373">
    <property type="entry name" value="Ferrdict_sens_TM"/>
</dbReference>
<dbReference type="AlphaFoldDB" id="A0A5B8VSC2"/>
<feature type="transmembrane region" description="Helical" evidence="1">
    <location>
        <begin position="69"/>
        <end position="90"/>
    </location>
</feature>
<feature type="domain" description="Protein FecR C-terminal" evidence="3">
    <location>
        <begin position="304"/>
        <end position="369"/>
    </location>
</feature>